<evidence type="ECO:0000256" key="6">
    <source>
        <dbReference type="ARBA" id="ARBA00023163"/>
    </source>
</evidence>
<keyword evidence="5" id="KW-0238">DNA-binding</keyword>
<dbReference type="EMBL" id="JAFNEN010000227">
    <property type="protein sequence ID" value="KAG8188935.1"/>
    <property type="molecule type" value="Genomic_DNA"/>
</dbReference>
<dbReference type="InterPro" id="IPR043565">
    <property type="entry name" value="PAX_fam"/>
</dbReference>
<evidence type="ECO:0000313" key="9">
    <source>
        <dbReference type="EMBL" id="KAG8188935.1"/>
    </source>
</evidence>
<dbReference type="FunFam" id="1.10.10.10:FF:000003">
    <property type="entry name" value="Paired box protein Pax-6"/>
    <property type="match status" value="1"/>
</dbReference>
<feature type="domain" description="Paired" evidence="8">
    <location>
        <begin position="58"/>
        <end position="184"/>
    </location>
</feature>
<dbReference type="GO" id="GO:0005634">
    <property type="term" value="C:nucleus"/>
    <property type="evidence" value="ECO:0007669"/>
    <property type="project" value="UniProtKB-SubCell"/>
</dbReference>
<dbReference type="InterPro" id="IPR009057">
    <property type="entry name" value="Homeodomain-like_sf"/>
</dbReference>
<evidence type="ECO:0000313" key="10">
    <source>
        <dbReference type="Proteomes" id="UP000827092"/>
    </source>
</evidence>
<name>A0AAV6UX68_9ARAC</name>
<dbReference type="SMART" id="SM00351">
    <property type="entry name" value="PAX"/>
    <property type="match status" value="1"/>
</dbReference>
<comment type="subcellular location">
    <subcellularLocation>
        <location evidence="1">Nucleus</location>
    </subcellularLocation>
</comment>
<dbReference type="GO" id="GO:0000978">
    <property type="term" value="F:RNA polymerase II cis-regulatory region sequence-specific DNA binding"/>
    <property type="evidence" value="ECO:0007669"/>
    <property type="project" value="TreeGrafter"/>
</dbReference>
<dbReference type="Proteomes" id="UP000827092">
    <property type="component" value="Unassembled WGS sequence"/>
</dbReference>
<evidence type="ECO:0000259" key="8">
    <source>
        <dbReference type="PROSITE" id="PS51057"/>
    </source>
</evidence>
<evidence type="ECO:0000256" key="5">
    <source>
        <dbReference type="ARBA" id="ARBA00023125"/>
    </source>
</evidence>
<keyword evidence="2" id="KW-0217">Developmental protein</keyword>
<keyword evidence="10" id="KW-1185">Reference proteome</keyword>
<dbReference type="PANTHER" id="PTHR45636">
    <property type="entry name" value="PAIRED BOX PROTEIN PAX-6-RELATED-RELATED"/>
    <property type="match status" value="1"/>
</dbReference>
<gene>
    <name evidence="9" type="ORF">JTE90_014987</name>
</gene>
<dbReference type="Pfam" id="PF00292">
    <property type="entry name" value="PAX"/>
    <property type="match status" value="1"/>
</dbReference>
<sequence>MARHLWPAQTRSSSPPCGGASARLDAVLDSTSRTLCRSSTPLLFHKPPSDRECFSSSGGGGVNQLGGSFSNGRPLALGTRLRILELALSGFRPCDISRHLLVSHGCVSKILARFAETGSILPGVIGGSKPRVSTPRVRARIRQLKAGDGALFAWEIRERLLREGVCAPDALPSVSSVNRILRAHKVSPLHT</sequence>
<dbReference type="InterPro" id="IPR043182">
    <property type="entry name" value="PAIRED_DNA-bd_dom"/>
</dbReference>
<dbReference type="InterPro" id="IPR036388">
    <property type="entry name" value="WH-like_DNA-bd_sf"/>
</dbReference>
<keyword evidence="6" id="KW-0804">Transcription</keyword>
<keyword evidence="4" id="KW-0805">Transcription regulation</keyword>
<evidence type="ECO:0000256" key="3">
    <source>
        <dbReference type="ARBA" id="ARBA00022724"/>
    </source>
</evidence>
<accession>A0AAV6UX68</accession>
<dbReference type="InterPro" id="IPR001523">
    <property type="entry name" value="Paired_dom"/>
</dbReference>
<keyword evidence="3" id="KW-0563">Paired box</keyword>
<evidence type="ECO:0000256" key="7">
    <source>
        <dbReference type="ARBA" id="ARBA00023242"/>
    </source>
</evidence>
<dbReference type="PROSITE" id="PS00034">
    <property type="entry name" value="PAIRED_1"/>
    <property type="match status" value="1"/>
</dbReference>
<evidence type="ECO:0000256" key="1">
    <source>
        <dbReference type="ARBA" id="ARBA00004123"/>
    </source>
</evidence>
<comment type="caution">
    <text evidence="9">The sequence shown here is derived from an EMBL/GenBank/DDBJ whole genome shotgun (WGS) entry which is preliminary data.</text>
</comment>
<dbReference type="PROSITE" id="PS51057">
    <property type="entry name" value="PAIRED_2"/>
    <property type="match status" value="1"/>
</dbReference>
<evidence type="ECO:0000256" key="4">
    <source>
        <dbReference type="ARBA" id="ARBA00023015"/>
    </source>
</evidence>
<dbReference type="Gene3D" id="1.10.10.10">
    <property type="entry name" value="Winged helix-like DNA-binding domain superfamily/Winged helix DNA-binding domain"/>
    <property type="match status" value="2"/>
</dbReference>
<organism evidence="9 10">
    <name type="scientific">Oedothorax gibbosus</name>
    <dbReference type="NCBI Taxonomy" id="931172"/>
    <lineage>
        <taxon>Eukaryota</taxon>
        <taxon>Metazoa</taxon>
        <taxon>Ecdysozoa</taxon>
        <taxon>Arthropoda</taxon>
        <taxon>Chelicerata</taxon>
        <taxon>Arachnida</taxon>
        <taxon>Araneae</taxon>
        <taxon>Araneomorphae</taxon>
        <taxon>Entelegynae</taxon>
        <taxon>Araneoidea</taxon>
        <taxon>Linyphiidae</taxon>
        <taxon>Erigoninae</taxon>
        <taxon>Oedothorax</taxon>
    </lineage>
</organism>
<keyword evidence="7" id="KW-0539">Nucleus</keyword>
<dbReference type="AlphaFoldDB" id="A0AAV6UX68"/>
<dbReference type="GO" id="GO:0000981">
    <property type="term" value="F:DNA-binding transcription factor activity, RNA polymerase II-specific"/>
    <property type="evidence" value="ECO:0007669"/>
    <property type="project" value="TreeGrafter"/>
</dbReference>
<reference evidence="9 10" key="1">
    <citation type="journal article" date="2022" name="Nat. Ecol. Evol.">
        <title>A masculinizing supergene underlies an exaggerated male reproductive morph in a spider.</title>
        <authorList>
            <person name="Hendrickx F."/>
            <person name="De Corte Z."/>
            <person name="Sonet G."/>
            <person name="Van Belleghem S.M."/>
            <person name="Kostlbacher S."/>
            <person name="Vangestel C."/>
        </authorList>
    </citation>
    <scope>NUCLEOTIDE SEQUENCE [LARGE SCALE GENOMIC DNA]</scope>
    <source>
        <strain evidence="9">W744_W776</strain>
    </source>
</reference>
<dbReference type="SUPFAM" id="SSF46689">
    <property type="entry name" value="Homeodomain-like"/>
    <property type="match status" value="1"/>
</dbReference>
<proteinExistence type="predicted"/>
<evidence type="ECO:0000256" key="2">
    <source>
        <dbReference type="ARBA" id="ARBA00022473"/>
    </source>
</evidence>
<protein>
    <recommendedName>
        <fullName evidence="8">Paired domain-containing protein</fullName>
    </recommendedName>
</protein>
<dbReference type="PRINTS" id="PR00027">
    <property type="entry name" value="PAIREDBOX"/>
</dbReference>
<dbReference type="PANTHER" id="PTHR45636:SF41">
    <property type="entry name" value="PAIRED BOX PROTEIN PAX-6-RELATED"/>
    <property type="match status" value="1"/>
</dbReference>